<evidence type="ECO:0000313" key="3">
    <source>
        <dbReference type="Proteomes" id="UP001226434"/>
    </source>
</evidence>
<evidence type="ECO:0000313" key="2">
    <source>
        <dbReference type="EMBL" id="MDI3322005.1"/>
    </source>
</evidence>
<keyword evidence="3" id="KW-1185">Reference proteome</keyword>
<sequence>MARRVFFSFHYENDVWRTNIVRNSWLTKPDSETAGFIDAAEFESVKKGGDSAIKKWIDNQLVGTTVTVVLIGSETSNRDYIKYELEQSWKRGNGIIGIYIHQLKDRYGNSSLKGNNTFGPLFSSQLDSKKYFYERFETYDWVDDDGYNNFGKWVDIAAKKAGK</sequence>
<reference evidence="2 3" key="1">
    <citation type="submission" date="2023-05" db="EMBL/GenBank/DDBJ databases">
        <title>Genome sequence of Pinibacter sp. MAH-24.</title>
        <authorList>
            <person name="Huq M.A."/>
        </authorList>
    </citation>
    <scope>NUCLEOTIDE SEQUENCE [LARGE SCALE GENOMIC DNA]</scope>
    <source>
        <strain evidence="2 3">MAH-24</strain>
    </source>
</reference>
<dbReference type="InterPro" id="IPR015032">
    <property type="entry name" value="ThsB__TIR-like_domain"/>
</dbReference>
<accession>A0ABT6RI01</accession>
<protein>
    <submittedName>
        <fullName evidence="2">TIR domain-containing protein</fullName>
    </submittedName>
</protein>
<feature type="domain" description="Thoeris protein ThsB TIR-like" evidence="1">
    <location>
        <begin position="6"/>
        <end position="104"/>
    </location>
</feature>
<dbReference type="EMBL" id="JASBRG010000007">
    <property type="protein sequence ID" value="MDI3322005.1"/>
    <property type="molecule type" value="Genomic_DNA"/>
</dbReference>
<dbReference type="SUPFAM" id="SSF52206">
    <property type="entry name" value="Hypothetical protein MTH538"/>
    <property type="match status" value="1"/>
</dbReference>
<dbReference type="RefSeq" id="WP_282336125.1">
    <property type="nucleotide sequence ID" value="NZ_JASBRG010000007.1"/>
</dbReference>
<dbReference type="InterPro" id="IPR036490">
    <property type="entry name" value="ThsB_TIR-like_sf"/>
</dbReference>
<proteinExistence type="predicted"/>
<comment type="caution">
    <text evidence="2">The sequence shown here is derived from an EMBL/GenBank/DDBJ whole genome shotgun (WGS) entry which is preliminary data.</text>
</comment>
<name>A0ABT6RI01_9BACT</name>
<evidence type="ECO:0000259" key="1">
    <source>
        <dbReference type="Pfam" id="PF08937"/>
    </source>
</evidence>
<gene>
    <name evidence="2" type="ORF">QJ048_19595</name>
</gene>
<dbReference type="Gene3D" id="3.40.50.11200">
    <property type="match status" value="1"/>
</dbReference>
<organism evidence="2 3">
    <name type="scientific">Pinibacter soli</name>
    <dbReference type="NCBI Taxonomy" id="3044211"/>
    <lineage>
        <taxon>Bacteria</taxon>
        <taxon>Pseudomonadati</taxon>
        <taxon>Bacteroidota</taxon>
        <taxon>Chitinophagia</taxon>
        <taxon>Chitinophagales</taxon>
        <taxon>Chitinophagaceae</taxon>
        <taxon>Pinibacter</taxon>
    </lineage>
</organism>
<dbReference type="Pfam" id="PF08937">
    <property type="entry name" value="ThsB_TIR"/>
    <property type="match status" value="1"/>
</dbReference>
<dbReference type="Proteomes" id="UP001226434">
    <property type="component" value="Unassembled WGS sequence"/>
</dbReference>